<dbReference type="AlphaFoldDB" id="A0A2W4VRI2"/>
<proteinExistence type="predicted"/>
<comment type="caution">
    <text evidence="1">The sequence shown here is derived from an EMBL/GenBank/DDBJ whole genome shotgun (WGS) entry which is preliminary data.</text>
</comment>
<organism evidence="1 2">
    <name type="scientific">Leptolyngbya foveolarum</name>
    <dbReference type="NCBI Taxonomy" id="47253"/>
    <lineage>
        <taxon>Bacteria</taxon>
        <taxon>Bacillati</taxon>
        <taxon>Cyanobacteriota</taxon>
        <taxon>Cyanophyceae</taxon>
        <taxon>Leptolyngbyales</taxon>
        <taxon>Leptolyngbyaceae</taxon>
        <taxon>Leptolyngbya group</taxon>
        <taxon>Leptolyngbya</taxon>
    </lineage>
</organism>
<accession>A0A2W4VRI2</accession>
<gene>
    <name evidence="1" type="ORF">DCF25_14415</name>
</gene>
<dbReference type="Proteomes" id="UP000249354">
    <property type="component" value="Unassembled WGS sequence"/>
</dbReference>
<evidence type="ECO:0000313" key="2">
    <source>
        <dbReference type="Proteomes" id="UP000249354"/>
    </source>
</evidence>
<name>A0A2W4VRI2_9CYAN</name>
<reference evidence="2" key="1">
    <citation type="submission" date="2018-04" db="EMBL/GenBank/DDBJ databases">
        <authorList>
            <person name="Cornet L."/>
        </authorList>
    </citation>
    <scope>NUCLEOTIDE SEQUENCE [LARGE SCALE GENOMIC DNA]</scope>
</reference>
<evidence type="ECO:0000313" key="1">
    <source>
        <dbReference type="EMBL" id="PZO14871.1"/>
    </source>
</evidence>
<sequence>MQYSERVVRRARRAVESSPFYLKLLAEMRSTSVSVPTIAEDSGMLKGYTRRPLSELNTERELVWLADVGLLRREVDGQGLTDSFRLTPLGRQIVEQWRSQGCPDNRAGLVDYIKNGLIRRSRIPDWLG</sequence>
<dbReference type="NCBIfam" id="NF045586">
    <property type="entry name" value="Npun_F0494_fam"/>
    <property type="match status" value="1"/>
</dbReference>
<dbReference type="InterPro" id="IPR054651">
    <property type="entry name" value="Npun_F0494-like"/>
</dbReference>
<reference evidence="1 2" key="2">
    <citation type="submission" date="2018-06" db="EMBL/GenBank/DDBJ databases">
        <title>Metagenomic assembly of (sub)arctic Cyanobacteria and their associated microbiome from non-axenic cultures.</title>
        <authorList>
            <person name="Baurain D."/>
        </authorList>
    </citation>
    <scope>NUCLEOTIDE SEQUENCE [LARGE SCALE GENOMIC DNA]</scope>
    <source>
        <strain evidence="1">ULC129bin1</strain>
    </source>
</reference>
<evidence type="ECO:0008006" key="3">
    <source>
        <dbReference type="Google" id="ProtNLM"/>
    </source>
</evidence>
<dbReference type="EMBL" id="QBMC01000101">
    <property type="protein sequence ID" value="PZO14871.1"/>
    <property type="molecule type" value="Genomic_DNA"/>
</dbReference>
<protein>
    <recommendedName>
        <fullName evidence="3">Transcriptional regulator</fullName>
    </recommendedName>
</protein>